<keyword evidence="11" id="KW-1185">Reference proteome</keyword>
<evidence type="ECO:0000256" key="3">
    <source>
        <dbReference type="ARBA" id="ARBA00022722"/>
    </source>
</evidence>
<evidence type="ECO:0000256" key="2">
    <source>
        <dbReference type="ARBA" id="ARBA00001946"/>
    </source>
</evidence>
<evidence type="ECO:0000256" key="1">
    <source>
        <dbReference type="ARBA" id="ARBA00001936"/>
    </source>
</evidence>
<dbReference type="GO" id="GO:0005737">
    <property type="term" value="C:cytoplasm"/>
    <property type="evidence" value="ECO:0007669"/>
    <property type="project" value="TreeGrafter"/>
</dbReference>
<dbReference type="GO" id="GO:0046872">
    <property type="term" value="F:metal ion binding"/>
    <property type="evidence" value="ECO:0007669"/>
    <property type="project" value="UniProtKB-KW"/>
</dbReference>
<dbReference type="GO" id="GO:0006302">
    <property type="term" value="P:double-strand break repair"/>
    <property type="evidence" value="ECO:0007669"/>
    <property type="project" value="TreeGrafter"/>
</dbReference>
<evidence type="ECO:0000259" key="9">
    <source>
        <dbReference type="Pfam" id="PF03372"/>
    </source>
</evidence>
<comment type="caution">
    <text evidence="10">The sequence shown here is derived from an EMBL/GenBank/DDBJ whole genome shotgun (WGS) entry which is preliminary data.</text>
</comment>
<dbReference type="RefSeq" id="WP_132196434.1">
    <property type="nucleotide sequence ID" value="NZ_SMKY01000034.1"/>
</dbReference>
<evidence type="ECO:0000256" key="5">
    <source>
        <dbReference type="ARBA" id="ARBA00022763"/>
    </source>
</evidence>
<comment type="cofactor">
    <cofactor evidence="1">
        <name>Mn(2+)</name>
        <dbReference type="ChEBI" id="CHEBI:29035"/>
    </cofactor>
</comment>
<evidence type="ECO:0000256" key="6">
    <source>
        <dbReference type="ARBA" id="ARBA00022801"/>
    </source>
</evidence>
<dbReference type="InterPro" id="IPR005135">
    <property type="entry name" value="Endo/exonuclease/phosphatase"/>
</dbReference>
<keyword evidence="6" id="KW-0378">Hydrolase</keyword>
<keyword evidence="5" id="KW-0227">DNA damage</keyword>
<keyword evidence="4" id="KW-0479">Metal-binding</keyword>
<sequence length="278" mass="29864">MPHDIERPYGPLIESTARVAAWNVWDRYGPWEDREKAILAVLREAAPDAVVLVEAWEDDDAAQAARLGGALGLPHTVFRGGESRAPAGGRSGIALLSRWPLGRVGERRLGDRTGADGGLAVHARVDGPRGALQLFGAALGWKLGHSAQRQEQVRALGAYVRETTGRDAPVVVAGDFNADPDSDEIRMLTGRAAVSAPGVVFYDAWETAGDGTPGYTWSGANPWTEPVLWPDRRIDYVFSAWPRAGGAGHPVRCGLLGDRPVDGVVPSDHYGVFADLRY</sequence>
<dbReference type="Proteomes" id="UP000295578">
    <property type="component" value="Unassembled WGS sequence"/>
</dbReference>
<keyword evidence="8" id="KW-0234">DNA repair</keyword>
<organism evidence="10 11">
    <name type="scientific">Actinomadura darangshiensis</name>
    <dbReference type="NCBI Taxonomy" id="705336"/>
    <lineage>
        <taxon>Bacteria</taxon>
        <taxon>Bacillati</taxon>
        <taxon>Actinomycetota</taxon>
        <taxon>Actinomycetes</taxon>
        <taxon>Streptosporangiales</taxon>
        <taxon>Thermomonosporaceae</taxon>
        <taxon>Actinomadura</taxon>
    </lineage>
</organism>
<dbReference type="AlphaFoldDB" id="A0A4R5BP14"/>
<keyword evidence="10" id="KW-0255">Endonuclease</keyword>
<evidence type="ECO:0000256" key="7">
    <source>
        <dbReference type="ARBA" id="ARBA00022842"/>
    </source>
</evidence>
<evidence type="ECO:0000313" key="10">
    <source>
        <dbReference type="EMBL" id="TDD85732.1"/>
    </source>
</evidence>
<dbReference type="InterPro" id="IPR051547">
    <property type="entry name" value="TDP2-like"/>
</dbReference>
<accession>A0A4R5BP14</accession>
<dbReference type="PANTHER" id="PTHR15822:SF4">
    <property type="entry name" value="TYROSYL-DNA PHOSPHODIESTERASE 2"/>
    <property type="match status" value="1"/>
</dbReference>
<dbReference type="EMBL" id="SMKY01000034">
    <property type="protein sequence ID" value="TDD85732.1"/>
    <property type="molecule type" value="Genomic_DNA"/>
</dbReference>
<reference evidence="10 11" key="1">
    <citation type="submission" date="2019-03" db="EMBL/GenBank/DDBJ databases">
        <title>Draft genome sequences of novel Actinobacteria.</title>
        <authorList>
            <person name="Sahin N."/>
            <person name="Ay H."/>
            <person name="Saygin H."/>
        </authorList>
    </citation>
    <scope>NUCLEOTIDE SEQUENCE [LARGE SCALE GENOMIC DNA]</scope>
    <source>
        <strain evidence="10 11">DSM 45941</strain>
    </source>
</reference>
<keyword evidence="3" id="KW-0540">Nuclease</keyword>
<gene>
    <name evidence="10" type="ORF">E1293_10585</name>
</gene>
<protein>
    <submittedName>
        <fullName evidence="10">Endonuclease/exonuclease/phosphatase family protein</fullName>
    </submittedName>
</protein>
<dbReference type="GO" id="GO:0070260">
    <property type="term" value="F:5'-tyrosyl-DNA phosphodiesterase activity"/>
    <property type="evidence" value="ECO:0007669"/>
    <property type="project" value="TreeGrafter"/>
</dbReference>
<dbReference type="SUPFAM" id="SSF56219">
    <property type="entry name" value="DNase I-like"/>
    <property type="match status" value="1"/>
</dbReference>
<comment type="cofactor">
    <cofactor evidence="2">
        <name>Mg(2+)</name>
        <dbReference type="ChEBI" id="CHEBI:18420"/>
    </cofactor>
</comment>
<proteinExistence type="predicted"/>
<dbReference type="Gene3D" id="3.60.10.10">
    <property type="entry name" value="Endonuclease/exonuclease/phosphatase"/>
    <property type="match status" value="1"/>
</dbReference>
<keyword evidence="10" id="KW-0269">Exonuclease</keyword>
<name>A0A4R5BP14_9ACTN</name>
<evidence type="ECO:0000256" key="4">
    <source>
        <dbReference type="ARBA" id="ARBA00022723"/>
    </source>
</evidence>
<dbReference type="GO" id="GO:0004527">
    <property type="term" value="F:exonuclease activity"/>
    <property type="evidence" value="ECO:0007669"/>
    <property type="project" value="UniProtKB-KW"/>
</dbReference>
<dbReference type="InterPro" id="IPR036691">
    <property type="entry name" value="Endo/exonu/phosph_ase_sf"/>
</dbReference>
<keyword evidence="7" id="KW-0460">Magnesium</keyword>
<dbReference type="GO" id="GO:0003697">
    <property type="term" value="F:single-stranded DNA binding"/>
    <property type="evidence" value="ECO:0007669"/>
    <property type="project" value="TreeGrafter"/>
</dbReference>
<evidence type="ECO:0000256" key="8">
    <source>
        <dbReference type="ARBA" id="ARBA00023204"/>
    </source>
</evidence>
<dbReference type="OrthoDB" id="9787701at2"/>
<dbReference type="PANTHER" id="PTHR15822">
    <property type="entry name" value="TRAF AND TNF RECEPTOR-ASSOCIATED PROTEIN"/>
    <property type="match status" value="1"/>
</dbReference>
<dbReference type="GO" id="GO:0004519">
    <property type="term" value="F:endonuclease activity"/>
    <property type="evidence" value="ECO:0007669"/>
    <property type="project" value="UniProtKB-KW"/>
</dbReference>
<feature type="domain" description="Endonuclease/exonuclease/phosphatase" evidence="9">
    <location>
        <begin position="21"/>
        <end position="269"/>
    </location>
</feature>
<evidence type="ECO:0000313" key="11">
    <source>
        <dbReference type="Proteomes" id="UP000295578"/>
    </source>
</evidence>
<dbReference type="Pfam" id="PF03372">
    <property type="entry name" value="Exo_endo_phos"/>
    <property type="match status" value="1"/>
</dbReference>